<proteinExistence type="predicted"/>
<gene>
    <name evidence="2" type="ORF">BRAPAZ1V2_A10P13610.2</name>
</gene>
<feature type="region of interest" description="Disordered" evidence="1">
    <location>
        <begin position="1"/>
        <end position="20"/>
    </location>
</feature>
<protein>
    <submittedName>
        <fullName evidence="2">Uncharacterized protein</fullName>
    </submittedName>
</protein>
<dbReference type="Proteomes" id="UP000694005">
    <property type="component" value="Chromosome A10"/>
</dbReference>
<feature type="compositionally biased region" description="Polar residues" evidence="1">
    <location>
        <begin position="8"/>
        <end position="20"/>
    </location>
</feature>
<dbReference type="AlphaFoldDB" id="A0A8D9I2V0"/>
<organism evidence="2 3">
    <name type="scientific">Brassica campestris</name>
    <name type="common">Field mustard</name>
    <dbReference type="NCBI Taxonomy" id="3711"/>
    <lineage>
        <taxon>Eukaryota</taxon>
        <taxon>Viridiplantae</taxon>
        <taxon>Streptophyta</taxon>
        <taxon>Embryophyta</taxon>
        <taxon>Tracheophyta</taxon>
        <taxon>Spermatophyta</taxon>
        <taxon>Magnoliopsida</taxon>
        <taxon>eudicotyledons</taxon>
        <taxon>Gunneridae</taxon>
        <taxon>Pentapetalae</taxon>
        <taxon>rosids</taxon>
        <taxon>malvids</taxon>
        <taxon>Brassicales</taxon>
        <taxon>Brassicaceae</taxon>
        <taxon>Brassiceae</taxon>
        <taxon>Brassica</taxon>
    </lineage>
</organism>
<sequence length="54" mass="6058">MTSKADEGLTNSVKTYNTTQMAKTWRNEISDTGQDNYLAATNTTTQSQIQKQLE</sequence>
<dbReference type="EMBL" id="LS974626">
    <property type="protein sequence ID" value="CAG7910115.1"/>
    <property type="molecule type" value="Genomic_DNA"/>
</dbReference>
<name>A0A8D9I2V0_BRACM</name>
<evidence type="ECO:0000313" key="3">
    <source>
        <dbReference type="Proteomes" id="UP000694005"/>
    </source>
</evidence>
<accession>A0A8D9I2V0</accession>
<evidence type="ECO:0000256" key="1">
    <source>
        <dbReference type="SAM" id="MobiDB-lite"/>
    </source>
</evidence>
<dbReference type="Gramene" id="A10p13610.2_BraZ1">
    <property type="protein sequence ID" value="A10p13610.2_BraZ1.CDS.1"/>
    <property type="gene ID" value="A10g13610.2_BraZ1"/>
</dbReference>
<evidence type="ECO:0000313" key="2">
    <source>
        <dbReference type="EMBL" id="CAG7910115.1"/>
    </source>
</evidence>
<reference evidence="2 3" key="1">
    <citation type="submission" date="2021-07" db="EMBL/GenBank/DDBJ databases">
        <authorList>
            <consortium name="Genoscope - CEA"/>
            <person name="William W."/>
        </authorList>
    </citation>
    <scope>NUCLEOTIDE SEQUENCE [LARGE SCALE GENOMIC DNA]</scope>
</reference>